<dbReference type="SUPFAM" id="SSF51735">
    <property type="entry name" value="NAD(P)-binding Rossmann-fold domains"/>
    <property type="match status" value="1"/>
</dbReference>
<name>A0A3D9ZBH9_9ACTN</name>
<dbReference type="InterPro" id="IPR051122">
    <property type="entry name" value="SDR_DHRS6-like"/>
</dbReference>
<dbReference type="PANTHER" id="PTHR43477:SF1">
    <property type="entry name" value="DIHYDROANTICAPSIN 7-DEHYDROGENASE"/>
    <property type="match status" value="1"/>
</dbReference>
<dbReference type="Pfam" id="PF00106">
    <property type="entry name" value="adh_short"/>
    <property type="match status" value="1"/>
</dbReference>
<evidence type="ECO:0000256" key="1">
    <source>
        <dbReference type="ARBA" id="ARBA00006484"/>
    </source>
</evidence>
<dbReference type="Proteomes" id="UP000256913">
    <property type="component" value="Unassembled WGS sequence"/>
</dbReference>
<evidence type="ECO:0000256" key="2">
    <source>
        <dbReference type="ARBA" id="ARBA00023002"/>
    </source>
</evidence>
<dbReference type="AlphaFoldDB" id="A0A3D9ZBH9"/>
<keyword evidence="4" id="KW-1185">Reference proteome</keyword>
<gene>
    <name evidence="3" type="ORF">DFJ67_0585</name>
</gene>
<comment type="similarity">
    <text evidence="1">Belongs to the short-chain dehydrogenases/reductases (SDR) family.</text>
</comment>
<dbReference type="PANTHER" id="PTHR43477">
    <property type="entry name" value="DIHYDROANTICAPSIN 7-DEHYDROGENASE"/>
    <property type="match status" value="1"/>
</dbReference>
<dbReference type="RefSeq" id="WP_116066427.1">
    <property type="nucleotide sequence ID" value="NZ_BONB01000092.1"/>
</dbReference>
<accession>A0A3D9ZBH9</accession>
<evidence type="ECO:0000313" key="4">
    <source>
        <dbReference type="Proteomes" id="UP000256913"/>
    </source>
</evidence>
<protein>
    <submittedName>
        <fullName evidence="3">3-oxoacyl-[acyl-carrier protein] reductase</fullName>
    </submittedName>
</protein>
<sequence length="226" mass="23208">MTERVTILAGAGGELGRATAAKLAAAGRTVIGIGRDEDGLKRLPDGVAFRVADPTDPASARNVVERIATEVGPPEALVNTVGAYHLGAALDATPEDLRLMIDVNVGSALWLTQAVTPYMRDQGSGTIVHVAARPGLEPTAGMVAYGVSKAALVHLTRVLDLELRPLGIRVNAVAPQLIDTAKNRPNLSADLLAHAASPEAVADVIAYLVSDAATLVSGAVVPAYSA</sequence>
<reference evidence="3 4" key="1">
    <citation type="submission" date="2018-08" db="EMBL/GenBank/DDBJ databases">
        <title>Sequencing the genomes of 1000 actinobacteria strains.</title>
        <authorList>
            <person name="Klenk H.-P."/>
        </authorList>
    </citation>
    <scope>NUCLEOTIDE SEQUENCE [LARGE SCALE GENOMIC DNA]</scope>
    <source>
        <strain evidence="3 4">DSM 44099</strain>
    </source>
</reference>
<dbReference type="OrthoDB" id="8959163at2"/>
<dbReference type="CDD" id="cd05233">
    <property type="entry name" value="SDR_c"/>
    <property type="match status" value="1"/>
</dbReference>
<dbReference type="InterPro" id="IPR002347">
    <property type="entry name" value="SDR_fam"/>
</dbReference>
<dbReference type="EMBL" id="QUMQ01000001">
    <property type="protein sequence ID" value="REF94645.1"/>
    <property type="molecule type" value="Genomic_DNA"/>
</dbReference>
<comment type="caution">
    <text evidence="3">The sequence shown here is derived from an EMBL/GenBank/DDBJ whole genome shotgun (WGS) entry which is preliminary data.</text>
</comment>
<dbReference type="Gene3D" id="3.40.50.720">
    <property type="entry name" value="NAD(P)-binding Rossmann-like Domain"/>
    <property type="match status" value="1"/>
</dbReference>
<keyword evidence="2" id="KW-0560">Oxidoreductase</keyword>
<proteinExistence type="inferred from homology"/>
<dbReference type="PRINTS" id="PR00081">
    <property type="entry name" value="GDHRDH"/>
</dbReference>
<organism evidence="3 4">
    <name type="scientific">Asanoa ferruginea</name>
    <dbReference type="NCBI Taxonomy" id="53367"/>
    <lineage>
        <taxon>Bacteria</taxon>
        <taxon>Bacillati</taxon>
        <taxon>Actinomycetota</taxon>
        <taxon>Actinomycetes</taxon>
        <taxon>Micromonosporales</taxon>
        <taxon>Micromonosporaceae</taxon>
        <taxon>Asanoa</taxon>
    </lineage>
</organism>
<evidence type="ECO:0000313" key="3">
    <source>
        <dbReference type="EMBL" id="REF94645.1"/>
    </source>
</evidence>
<dbReference type="InterPro" id="IPR036291">
    <property type="entry name" value="NAD(P)-bd_dom_sf"/>
</dbReference>
<dbReference type="GO" id="GO:0016491">
    <property type="term" value="F:oxidoreductase activity"/>
    <property type="evidence" value="ECO:0007669"/>
    <property type="project" value="UniProtKB-KW"/>
</dbReference>